<protein>
    <submittedName>
        <fullName evidence="4">Ferric-dicitrate binding protein FerR (Iron transport regulator)</fullName>
    </submittedName>
</protein>
<keyword evidence="1" id="KW-1133">Transmembrane helix</keyword>
<sequence length="366" mass="42004">MQLPENDFLIEELICNDSFQQYCLGTSLENHVFWENWINNLPERAVDIENAKKIVNILTVKQGSRLQQVKDLKNAFKQKEVLNLLLSSGNHEKTLYQKSNNFYKYMSLTAAAVIILVSLYFIQQAYLPSKDNLSVNTLAETLFSSGSASRKTVVLTDGTVITLNKNSEIRLSRNFTPVQREIWLKGEAFFEVKHDAAHPFTVHTSMNDIKVLGTSFNVKAYPQSAIIETSLIRGRVQVASKKYPGYTVILKPDQKLSYRNIPADKNTALEKIFLVSSMDHQQENHPYEEIQWVRNRMVIDNEPLAEIAGKLQNWYGIEVYIADQEVKDYRYSGTFENESIVKMLEALQIAYPFKFKAAQNRITISK</sequence>
<feature type="transmembrane region" description="Helical" evidence="1">
    <location>
        <begin position="102"/>
        <end position="122"/>
    </location>
</feature>
<name>A0A7W8ZRS3_9SPHI</name>
<dbReference type="GO" id="GO:0016989">
    <property type="term" value="F:sigma factor antagonist activity"/>
    <property type="evidence" value="ECO:0007669"/>
    <property type="project" value="TreeGrafter"/>
</dbReference>
<dbReference type="Proteomes" id="UP000537204">
    <property type="component" value="Unassembled WGS sequence"/>
</dbReference>
<dbReference type="PANTHER" id="PTHR30273:SF2">
    <property type="entry name" value="PROTEIN FECR"/>
    <property type="match status" value="1"/>
</dbReference>
<dbReference type="InterPro" id="IPR012373">
    <property type="entry name" value="Ferrdict_sens_TM"/>
</dbReference>
<dbReference type="PIRSF" id="PIRSF018266">
    <property type="entry name" value="FecR"/>
    <property type="match status" value="1"/>
</dbReference>
<comment type="caution">
    <text evidence="4">The sequence shown here is derived from an EMBL/GenBank/DDBJ whole genome shotgun (WGS) entry which is preliminary data.</text>
</comment>
<evidence type="ECO:0000313" key="4">
    <source>
        <dbReference type="EMBL" id="MBB5638765.1"/>
    </source>
</evidence>
<dbReference type="Gene3D" id="3.55.50.30">
    <property type="match status" value="1"/>
</dbReference>
<dbReference type="Pfam" id="PF04773">
    <property type="entry name" value="FecR"/>
    <property type="match status" value="1"/>
</dbReference>
<dbReference type="EMBL" id="JACHCE010000010">
    <property type="protein sequence ID" value="MBB5638765.1"/>
    <property type="molecule type" value="Genomic_DNA"/>
</dbReference>
<feature type="domain" description="FecR protein" evidence="2">
    <location>
        <begin position="144"/>
        <end position="237"/>
    </location>
</feature>
<evidence type="ECO:0000256" key="1">
    <source>
        <dbReference type="SAM" id="Phobius"/>
    </source>
</evidence>
<gene>
    <name evidence="4" type="ORF">HDE68_004700</name>
</gene>
<organism evidence="4 5">
    <name type="scientific">Pedobacter cryoconitis</name>
    <dbReference type="NCBI Taxonomy" id="188932"/>
    <lineage>
        <taxon>Bacteria</taxon>
        <taxon>Pseudomonadati</taxon>
        <taxon>Bacteroidota</taxon>
        <taxon>Sphingobacteriia</taxon>
        <taxon>Sphingobacteriales</taxon>
        <taxon>Sphingobacteriaceae</taxon>
        <taxon>Pedobacter</taxon>
    </lineage>
</organism>
<keyword evidence="1" id="KW-0472">Membrane</keyword>
<proteinExistence type="predicted"/>
<feature type="domain" description="Protein FecR C-terminal" evidence="3">
    <location>
        <begin position="297"/>
        <end position="364"/>
    </location>
</feature>
<dbReference type="AlphaFoldDB" id="A0A7W8ZRS3"/>
<keyword evidence="1" id="KW-0812">Transmembrane</keyword>
<reference evidence="4 5" key="1">
    <citation type="submission" date="2020-08" db="EMBL/GenBank/DDBJ databases">
        <title>Genomic Encyclopedia of Type Strains, Phase IV (KMG-V): Genome sequencing to study the core and pangenomes of soil and plant-associated prokaryotes.</title>
        <authorList>
            <person name="Whitman W."/>
        </authorList>
    </citation>
    <scope>NUCLEOTIDE SEQUENCE [LARGE SCALE GENOMIC DNA]</scope>
    <source>
        <strain evidence="4 5">S3M1</strain>
    </source>
</reference>
<dbReference type="RefSeq" id="WP_183884568.1">
    <property type="nucleotide sequence ID" value="NZ_JACHCE010000010.1"/>
</dbReference>
<dbReference type="Pfam" id="PF16344">
    <property type="entry name" value="FecR_C"/>
    <property type="match status" value="1"/>
</dbReference>
<dbReference type="InterPro" id="IPR006860">
    <property type="entry name" value="FecR"/>
</dbReference>
<dbReference type="Gene3D" id="2.60.120.1440">
    <property type="match status" value="1"/>
</dbReference>
<dbReference type="PANTHER" id="PTHR30273">
    <property type="entry name" value="PERIPLASMIC SIGNAL SENSOR AND SIGMA FACTOR ACTIVATOR FECR-RELATED"/>
    <property type="match status" value="1"/>
</dbReference>
<evidence type="ECO:0000259" key="3">
    <source>
        <dbReference type="Pfam" id="PF16344"/>
    </source>
</evidence>
<accession>A0A7W8ZRS3</accession>
<dbReference type="InterPro" id="IPR032508">
    <property type="entry name" value="FecR_C"/>
</dbReference>
<evidence type="ECO:0000259" key="2">
    <source>
        <dbReference type="Pfam" id="PF04773"/>
    </source>
</evidence>
<evidence type="ECO:0000313" key="5">
    <source>
        <dbReference type="Proteomes" id="UP000537204"/>
    </source>
</evidence>